<reference evidence="1 2" key="1">
    <citation type="submission" date="2016-10" db="EMBL/GenBank/DDBJ databases">
        <authorList>
            <person name="de Groot N.N."/>
        </authorList>
    </citation>
    <scope>NUCLEOTIDE SEQUENCE [LARGE SCALE GENOMIC DNA]</scope>
    <source>
        <strain evidence="1">1</strain>
    </source>
</reference>
<accession>A0A1G5SE76</accession>
<organism evidence="1 2">
    <name type="scientific">Nitrosomonas mobilis</name>
    <dbReference type="NCBI Taxonomy" id="51642"/>
    <lineage>
        <taxon>Bacteria</taxon>
        <taxon>Pseudomonadati</taxon>
        <taxon>Pseudomonadota</taxon>
        <taxon>Betaproteobacteria</taxon>
        <taxon>Nitrosomonadales</taxon>
        <taxon>Nitrosomonadaceae</taxon>
        <taxon>Nitrosomonas</taxon>
    </lineage>
</organism>
<sequence length="61" mass="6934">MPGALGNEAFDEMIANDRFQRIWQVGGGSLRERVRERCSKESICMEVSKIHIIIPTVQTTQ</sequence>
<dbReference type="AlphaFoldDB" id="A0A1G5SE76"/>
<keyword evidence="2" id="KW-1185">Reference proteome</keyword>
<gene>
    <name evidence="1" type="ORF">NSMM_380030</name>
</gene>
<name>A0A1G5SE76_9PROT</name>
<evidence type="ECO:0000313" key="2">
    <source>
        <dbReference type="Proteomes" id="UP000198729"/>
    </source>
</evidence>
<proteinExistence type="predicted"/>
<protein>
    <submittedName>
        <fullName evidence="1">Uncharacterized protein</fullName>
    </submittedName>
</protein>
<evidence type="ECO:0000313" key="1">
    <source>
        <dbReference type="EMBL" id="SCZ85408.1"/>
    </source>
</evidence>
<dbReference type="EMBL" id="FMWO01000045">
    <property type="protein sequence ID" value="SCZ85408.1"/>
    <property type="molecule type" value="Genomic_DNA"/>
</dbReference>
<dbReference type="Proteomes" id="UP000198729">
    <property type="component" value="Unassembled WGS sequence"/>
</dbReference>